<dbReference type="PANTHER" id="PTHR22847:SF637">
    <property type="entry name" value="WD REPEAT DOMAIN 5B"/>
    <property type="match status" value="1"/>
</dbReference>
<accession>A0A0C3BD57</accession>
<dbReference type="STRING" id="765440.A0A0C3BD57"/>
<dbReference type="GO" id="GO:1990234">
    <property type="term" value="C:transferase complex"/>
    <property type="evidence" value="ECO:0007669"/>
    <property type="project" value="UniProtKB-ARBA"/>
</dbReference>
<dbReference type="InterPro" id="IPR001680">
    <property type="entry name" value="WD40_rpt"/>
</dbReference>
<evidence type="ECO:0000313" key="5">
    <source>
        <dbReference type="Proteomes" id="UP000054166"/>
    </source>
</evidence>
<gene>
    <name evidence="4" type="ORF">PILCRDRAFT_13772</name>
</gene>
<reference evidence="4 5" key="1">
    <citation type="submission" date="2014-04" db="EMBL/GenBank/DDBJ databases">
        <authorList>
            <consortium name="DOE Joint Genome Institute"/>
            <person name="Kuo A."/>
            <person name="Tarkka M."/>
            <person name="Buscot F."/>
            <person name="Kohler A."/>
            <person name="Nagy L.G."/>
            <person name="Floudas D."/>
            <person name="Copeland A."/>
            <person name="Barry K.W."/>
            <person name="Cichocki N."/>
            <person name="Veneault-Fourrey C."/>
            <person name="LaButti K."/>
            <person name="Lindquist E.A."/>
            <person name="Lipzen A."/>
            <person name="Lundell T."/>
            <person name="Morin E."/>
            <person name="Murat C."/>
            <person name="Sun H."/>
            <person name="Tunlid A."/>
            <person name="Henrissat B."/>
            <person name="Grigoriev I.V."/>
            <person name="Hibbett D.S."/>
            <person name="Martin F."/>
            <person name="Nordberg H.P."/>
            <person name="Cantor M.N."/>
            <person name="Hua S.X."/>
        </authorList>
    </citation>
    <scope>NUCLEOTIDE SEQUENCE [LARGE SCALE GENOMIC DNA]</scope>
    <source>
        <strain evidence="4 5">F 1598</strain>
    </source>
</reference>
<keyword evidence="1 3" id="KW-0853">WD repeat</keyword>
<feature type="repeat" description="WD" evidence="3">
    <location>
        <begin position="44"/>
        <end position="85"/>
    </location>
</feature>
<evidence type="ECO:0000313" key="4">
    <source>
        <dbReference type="EMBL" id="KIM75212.1"/>
    </source>
</evidence>
<dbReference type="PROSITE" id="PS00678">
    <property type="entry name" value="WD_REPEATS_1"/>
    <property type="match status" value="2"/>
</dbReference>
<dbReference type="Proteomes" id="UP000054166">
    <property type="component" value="Unassembled WGS sequence"/>
</dbReference>
<reference evidence="5" key="2">
    <citation type="submission" date="2015-01" db="EMBL/GenBank/DDBJ databases">
        <title>Evolutionary Origins and Diversification of the Mycorrhizal Mutualists.</title>
        <authorList>
            <consortium name="DOE Joint Genome Institute"/>
            <consortium name="Mycorrhizal Genomics Consortium"/>
            <person name="Kohler A."/>
            <person name="Kuo A."/>
            <person name="Nagy L.G."/>
            <person name="Floudas D."/>
            <person name="Copeland A."/>
            <person name="Barry K.W."/>
            <person name="Cichocki N."/>
            <person name="Veneault-Fourrey C."/>
            <person name="LaButti K."/>
            <person name="Lindquist E.A."/>
            <person name="Lipzen A."/>
            <person name="Lundell T."/>
            <person name="Morin E."/>
            <person name="Murat C."/>
            <person name="Riley R."/>
            <person name="Ohm R."/>
            <person name="Sun H."/>
            <person name="Tunlid A."/>
            <person name="Henrissat B."/>
            <person name="Grigoriev I.V."/>
            <person name="Hibbett D.S."/>
            <person name="Martin F."/>
        </authorList>
    </citation>
    <scope>NUCLEOTIDE SEQUENCE [LARGE SCALE GENOMIC DNA]</scope>
    <source>
        <strain evidence="5">F 1598</strain>
    </source>
</reference>
<dbReference type="Gene3D" id="2.130.10.10">
    <property type="entry name" value="YVTN repeat-like/Quinoprotein amine dehydrogenase"/>
    <property type="match status" value="1"/>
</dbReference>
<feature type="repeat" description="WD" evidence="3">
    <location>
        <begin position="86"/>
        <end position="120"/>
    </location>
</feature>
<dbReference type="InterPro" id="IPR019775">
    <property type="entry name" value="WD40_repeat_CS"/>
</dbReference>
<dbReference type="SUPFAM" id="SSF50978">
    <property type="entry name" value="WD40 repeat-like"/>
    <property type="match status" value="1"/>
</dbReference>
<dbReference type="InterPro" id="IPR020472">
    <property type="entry name" value="WD40_PAC1"/>
</dbReference>
<dbReference type="PANTHER" id="PTHR22847">
    <property type="entry name" value="WD40 REPEAT PROTEIN"/>
    <property type="match status" value="1"/>
</dbReference>
<evidence type="ECO:0000256" key="2">
    <source>
        <dbReference type="ARBA" id="ARBA00022737"/>
    </source>
</evidence>
<dbReference type="PRINTS" id="PR00320">
    <property type="entry name" value="GPROTEINBRPT"/>
</dbReference>
<dbReference type="InParanoid" id="A0A0C3BD57"/>
<dbReference type="HOGENOM" id="CLU_000288_57_30_1"/>
<keyword evidence="2" id="KW-0677">Repeat</keyword>
<dbReference type="SMART" id="SM00320">
    <property type="entry name" value="WD40"/>
    <property type="match status" value="3"/>
</dbReference>
<dbReference type="OrthoDB" id="6262491at2759"/>
<evidence type="ECO:0000256" key="1">
    <source>
        <dbReference type="ARBA" id="ARBA00022574"/>
    </source>
</evidence>
<sequence>MLNGHTGTVRSVAFSSDGTCIVSGSSDNSVQVWDASTGTELKMLNGHTDYVRSVAFSSDGTRIVSGSSDNSVWVWDASMGAELQKLNGHTNYVWSVTFSSDSTCIVSGSEDNSVWVWDLKYDGLHWMFTQQNWIVSIPHQDRFMWVHQRFVMYYITLTISSSFLAKALPQ</sequence>
<dbReference type="InterPro" id="IPR015943">
    <property type="entry name" value="WD40/YVTN_repeat-like_dom_sf"/>
</dbReference>
<protein>
    <submittedName>
        <fullName evidence="4">Uncharacterized protein</fullName>
    </submittedName>
</protein>
<dbReference type="AlphaFoldDB" id="A0A0C3BD57"/>
<dbReference type="Pfam" id="PF00400">
    <property type="entry name" value="WD40"/>
    <property type="match status" value="3"/>
</dbReference>
<dbReference type="InterPro" id="IPR036322">
    <property type="entry name" value="WD40_repeat_dom_sf"/>
</dbReference>
<dbReference type="PROSITE" id="PS50294">
    <property type="entry name" value="WD_REPEATS_REGION"/>
    <property type="match status" value="3"/>
</dbReference>
<dbReference type="PROSITE" id="PS50082">
    <property type="entry name" value="WD_REPEATS_2"/>
    <property type="match status" value="3"/>
</dbReference>
<dbReference type="EMBL" id="KN833049">
    <property type="protein sequence ID" value="KIM75212.1"/>
    <property type="molecule type" value="Genomic_DNA"/>
</dbReference>
<proteinExistence type="predicted"/>
<name>A0A0C3BD57_PILCF</name>
<keyword evidence="5" id="KW-1185">Reference proteome</keyword>
<evidence type="ECO:0000256" key="3">
    <source>
        <dbReference type="PROSITE-ProRule" id="PRU00221"/>
    </source>
</evidence>
<organism evidence="4 5">
    <name type="scientific">Piloderma croceum (strain F 1598)</name>
    <dbReference type="NCBI Taxonomy" id="765440"/>
    <lineage>
        <taxon>Eukaryota</taxon>
        <taxon>Fungi</taxon>
        <taxon>Dikarya</taxon>
        <taxon>Basidiomycota</taxon>
        <taxon>Agaricomycotina</taxon>
        <taxon>Agaricomycetes</taxon>
        <taxon>Agaricomycetidae</taxon>
        <taxon>Atheliales</taxon>
        <taxon>Atheliaceae</taxon>
        <taxon>Piloderma</taxon>
    </lineage>
</organism>
<feature type="repeat" description="WD" evidence="3">
    <location>
        <begin position="2"/>
        <end position="43"/>
    </location>
</feature>